<evidence type="ECO:0000256" key="1">
    <source>
        <dbReference type="ARBA" id="ARBA00001971"/>
    </source>
</evidence>
<dbReference type="GO" id="GO:0020037">
    <property type="term" value="F:heme binding"/>
    <property type="evidence" value="ECO:0007669"/>
    <property type="project" value="InterPro"/>
</dbReference>
<dbReference type="PANTHER" id="PTHR46300">
    <property type="entry name" value="P450, PUTATIVE (EUROFUNG)-RELATED-RELATED"/>
    <property type="match status" value="1"/>
</dbReference>
<evidence type="ECO:0000313" key="9">
    <source>
        <dbReference type="EMBL" id="KAK7047264.1"/>
    </source>
</evidence>
<dbReference type="GO" id="GO:0004497">
    <property type="term" value="F:monooxygenase activity"/>
    <property type="evidence" value="ECO:0007669"/>
    <property type="project" value="UniProtKB-KW"/>
</dbReference>
<proteinExistence type="inferred from homology"/>
<evidence type="ECO:0000313" key="10">
    <source>
        <dbReference type="Proteomes" id="UP001383192"/>
    </source>
</evidence>
<evidence type="ECO:0008006" key="11">
    <source>
        <dbReference type="Google" id="ProtNLM"/>
    </source>
</evidence>
<evidence type="ECO:0000256" key="5">
    <source>
        <dbReference type="ARBA" id="ARBA00022723"/>
    </source>
</evidence>
<keyword evidence="7" id="KW-0408">Iron</keyword>
<name>A0AAW0D999_9AGAR</name>
<dbReference type="EMBL" id="JAYKXP010000020">
    <property type="protein sequence ID" value="KAK7047264.1"/>
    <property type="molecule type" value="Genomic_DNA"/>
</dbReference>
<evidence type="ECO:0000256" key="7">
    <source>
        <dbReference type="ARBA" id="ARBA00023004"/>
    </source>
</evidence>
<dbReference type="GO" id="GO:0016705">
    <property type="term" value="F:oxidoreductase activity, acting on paired donors, with incorporation or reduction of molecular oxygen"/>
    <property type="evidence" value="ECO:0007669"/>
    <property type="project" value="InterPro"/>
</dbReference>
<evidence type="ECO:0000256" key="8">
    <source>
        <dbReference type="ARBA" id="ARBA00023033"/>
    </source>
</evidence>
<comment type="pathway">
    <text evidence="2">Secondary metabolite biosynthesis.</text>
</comment>
<reference evidence="9 10" key="1">
    <citation type="submission" date="2024-01" db="EMBL/GenBank/DDBJ databases">
        <title>A draft genome for a cacao thread blight-causing isolate of Paramarasmius palmivorus.</title>
        <authorList>
            <person name="Baruah I.K."/>
            <person name="Bukari Y."/>
            <person name="Amoako-Attah I."/>
            <person name="Meinhardt L.W."/>
            <person name="Bailey B.A."/>
            <person name="Cohen S.P."/>
        </authorList>
    </citation>
    <scope>NUCLEOTIDE SEQUENCE [LARGE SCALE GENOMIC DNA]</scope>
    <source>
        <strain evidence="9 10">GH-12</strain>
    </source>
</reference>
<sequence length="481" mass="55101">MVFDSATTVFSISLLSGIVWLLLKQRVERGKLPPGPPRHWLYGSEFPTSFTWLRFEEWTQQYGPIFSLRRGGTNFIVIGRYEVEYCARSCSPDVERADIVQAAMEIMEKEGASLADRPRSIAVQETLCRNMRLLMMRAGERFKKTRRAIQSQLHPRTIQAYQPLQVRNAINLIRDLVRDPDQHIGHAKRYAASLIITLTYGKPTPSTFEEPMVQQIMIFMSRFVKVARLGAYWVDSIPLLRYVPGYLTQLDTWHEEELSFYSTYVDEVKQKINTDQDILKPNFVDNLIKNQKEYNMSEQEIAFLSGGLFLAGADTTAAAISIAMMAAACFPEEQVKVQSQIDAVVGLNRGFPHRATKDIIWRGYHIPKGSTVLGSHWSIGRSPDVFPDPEKFSVDRWIDESGKLRENIKSLNFGFGRRSLFITTAYILWAFRLREAPDAPIDTQGFTQTANIHPLPFKVLFEPRVEANHLQEILKEEEMSL</sequence>
<evidence type="ECO:0000256" key="6">
    <source>
        <dbReference type="ARBA" id="ARBA00023002"/>
    </source>
</evidence>
<dbReference type="GO" id="GO:0005506">
    <property type="term" value="F:iron ion binding"/>
    <property type="evidence" value="ECO:0007669"/>
    <property type="project" value="InterPro"/>
</dbReference>
<keyword evidence="4" id="KW-0349">Heme</keyword>
<accession>A0AAW0D999</accession>
<dbReference type="InterPro" id="IPR036396">
    <property type="entry name" value="Cyt_P450_sf"/>
</dbReference>
<dbReference type="InterPro" id="IPR050364">
    <property type="entry name" value="Cytochrome_P450_fung"/>
</dbReference>
<dbReference type="SUPFAM" id="SSF48264">
    <property type="entry name" value="Cytochrome P450"/>
    <property type="match status" value="1"/>
</dbReference>
<keyword evidence="10" id="KW-1185">Reference proteome</keyword>
<dbReference type="Gene3D" id="1.10.630.10">
    <property type="entry name" value="Cytochrome P450"/>
    <property type="match status" value="1"/>
</dbReference>
<organism evidence="9 10">
    <name type="scientific">Paramarasmius palmivorus</name>
    <dbReference type="NCBI Taxonomy" id="297713"/>
    <lineage>
        <taxon>Eukaryota</taxon>
        <taxon>Fungi</taxon>
        <taxon>Dikarya</taxon>
        <taxon>Basidiomycota</taxon>
        <taxon>Agaricomycotina</taxon>
        <taxon>Agaricomycetes</taxon>
        <taxon>Agaricomycetidae</taxon>
        <taxon>Agaricales</taxon>
        <taxon>Marasmiineae</taxon>
        <taxon>Marasmiaceae</taxon>
        <taxon>Paramarasmius</taxon>
    </lineage>
</organism>
<dbReference type="PRINTS" id="PR00463">
    <property type="entry name" value="EP450I"/>
</dbReference>
<keyword evidence="8" id="KW-0503">Monooxygenase</keyword>
<evidence type="ECO:0000256" key="2">
    <source>
        <dbReference type="ARBA" id="ARBA00005179"/>
    </source>
</evidence>
<dbReference type="Proteomes" id="UP001383192">
    <property type="component" value="Unassembled WGS sequence"/>
</dbReference>
<evidence type="ECO:0000256" key="3">
    <source>
        <dbReference type="ARBA" id="ARBA00010617"/>
    </source>
</evidence>
<keyword evidence="6" id="KW-0560">Oxidoreductase</keyword>
<evidence type="ECO:0000256" key="4">
    <source>
        <dbReference type="ARBA" id="ARBA00022617"/>
    </source>
</evidence>
<gene>
    <name evidence="9" type="ORF">VNI00_006495</name>
</gene>
<comment type="caution">
    <text evidence="9">The sequence shown here is derived from an EMBL/GenBank/DDBJ whole genome shotgun (WGS) entry which is preliminary data.</text>
</comment>
<dbReference type="InterPro" id="IPR002401">
    <property type="entry name" value="Cyt_P450_E_grp-I"/>
</dbReference>
<dbReference type="Pfam" id="PF00067">
    <property type="entry name" value="p450"/>
    <property type="match status" value="2"/>
</dbReference>
<protein>
    <recommendedName>
        <fullName evidence="11">Cytochrome P450</fullName>
    </recommendedName>
</protein>
<keyword evidence="5" id="KW-0479">Metal-binding</keyword>
<comment type="cofactor">
    <cofactor evidence="1">
        <name>heme</name>
        <dbReference type="ChEBI" id="CHEBI:30413"/>
    </cofactor>
</comment>
<dbReference type="PANTHER" id="PTHR46300:SF1">
    <property type="entry name" value="P450, PUTATIVE (EUROFUNG)-RELATED"/>
    <property type="match status" value="1"/>
</dbReference>
<comment type="similarity">
    <text evidence="3">Belongs to the cytochrome P450 family.</text>
</comment>
<dbReference type="InterPro" id="IPR001128">
    <property type="entry name" value="Cyt_P450"/>
</dbReference>
<dbReference type="AlphaFoldDB" id="A0AAW0D999"/>